<dbReference type="Proteomes" id="UP000235836">
    <property type="component" value="Unassembled WGS sequence"/>
</dbReference>
<dbReference type="GO" id="GO:0004519">
    <property type="term" value="F:endonuclease activity"/>
    <property type="evidence" value="ECO:0007669"/>
    <property type="project" value="UniProtKB-KW"/>
</dbReference>
<dbReference type="Gene3D" id="1.10.30.50">
    <property type="match status" value="1"/>
</dbReference>
<dbReference type="Pfam" id="PF01844">
    <property type="entry name" value="HNH"/>
    <property type="match status" value="1"/>
</dbReference>
<comment type="caution">
    <text evidence="3">The sequence shown here is derived from an EMBL/GenBank/DDBJ whole genome shotgun (WGS) entry which is preliminary data.</text>
</comment>
<protein>
    <submittedName>
        <fullName evidence="3">HNH endonuclease</fullName>
    </submittedName>
</protein>
<accession>A0A2N6T582</accession>
<dbReference type="AlphaFoldDB" id="A0A2N6T582"/>
<dbReference type="GO" id="GO:0008270">
    <property type="term" value="F:zinc ion binding"/>
    <property type="evidence" value="ECO:0007669"/>
    <property type="project" value="InterPro"/>
</dbReference>
<proteinExistence type="predicted"/>
<evidence type="ECO:0000313" key="4">
    <source>
        <dbReference type="Proteomes" id="UP000235836"/>
    </source>
</evidence>
<feature type="compositionally biased region" description="Pro residues" evidence="1">
    <location>
        <begin position="476"/>
        <end position="493"/>
    </location>
</feature>
<keyword evidence="3" id="KW-0255">Endonuclease</keyword>
<keyword evidence="4" id="KW-1185">Reference proteome</keyword>
<dbReference type="InterPro" id="IPR003615">
    <property type="entry name" value="HNH_nuc"/>
</dbReference>
<dbReference type="EMBL" id="PNHG01000006">
    <property type="protein sequence ID" value="PMC64471.1"/>
    <property type="molecule type" value="Genomic_DNA"/>
</dbReference>
<feature type="compositionally biased region" description="Basic and acidic residues" evidence="1">
    <location>
        <begin position="495"/>
        <end position="514"/>
    </location>
</feature>
<name>A0A2N6T582_9CORY</name>
<dbReference type="InterPro" id="IPR002711">
    <property type="entry name" value="HNH"/>
</dbReference>
<feature type="region of interest" description="Disordered" evidence="1">
    <location>
        <begin position="474"/>
        <end position="514"/>
    </location>
</feature>
<dbReference type="GO" id="GO:0003676">
    <property type="term" value="F:nucleic acid binding"/>
    <property type="evidence" value="ECO:0007669"/>
    <property type="project" value="InterPro"/>
</dbReference>
<evidence type="ECO:0000259" key="2">
    <source>
        <dbReference type="SMART" id="SM00507"/>
    </source>
</evidence>
<feature type="domain" description="HNH nuclease" evidence="2">
    <location>
        <begin position="322"/>
        <end position="374"/>
    </location>
</feature>
<gene>
    <name evidence="3" type="ORF">CJ203_05540</name>
</gene>
<dbReference type="CDD" id="cd00085">
    <property type="entry name" value="HNHc"/>
    <property type="match status" value="1"/>
</dbReference>
<dbReference type="SMART" id="SM00507">
    <property type="entry name" value="HNHc"/>
    <property type="match status" value="1"/>
</dbReference>
<keyword evidence="3" id="KW-0540">Nuclease</keyword>
<sequence>MRKRLEKIIENGEDTQPEQETAFFATECPDNENAEYASLLRQCQFGLFGLYAEDGQDFAGSSDDIHVEIAKLSVVTGMGKKAVENAMCAYMRLQELPMLRDLQRRTQRLDLSRLITIDNQLARLGNDITDEMLAAFDELLAGLFSPSTENQQLPTPWMIKNRMKKLLAAFDPNIDYCSKKKRTREQGEDVPPGCCKVSFSAENEDVGSARLNVVGDCATMASIRAFVEETAREHKLSLADATVKLLTGDVAPAAKVVVYGYAPKNADGLIDRNTSVYIPSFGWTTAPGTAMFHFMADANGAVVDLDSEDLNRAVAGYVAPDDIKAKVRWRDGTCVWPGCHVPAESCQMDHRISYREGGRTKVDNLYCLCQRHHNIKTDKRAYYLPDPVTGEVVWLLPDGTYMKSEREGFIQRQVLAENPQWKTTLRGLLKLRRHATRFFALAHTIMDRYEENRDYEACVNSLETLEAEYKLVFPFHPTPPPTTPAPDFEPPQDPLDDRPTVQDLSMERRMSLPS</sequence>
<evidence type="ECO:0000256" key="1">
    <source>
        <dbReference type="SAM" id="MobiDB-lite"/>
    </source>
</evidence>
<keyword evidence="3" id="KW-0378">Hydrolase</keyword>
<evidence type="ECO:0000313" key="3">
    <source>
        <dbReference type="EMBL" id="PMC64471.1"/>
    </source>
</evidence>
<reference evidence="3 4" key="1">
    <citation type="submission" date="2017-09" db="EMBL/GenBank/DDBJ databases">
        <title>Bacterial strain isolated from the female urinary microbiota.</title>
        <authorList>
            <person name="Thomas-White K."/>
            <person name="Kumar N."/>
            <person name="Forster S."/>
            <person name="Putonti C."/>
            <person name="Lawley T."/>
            <person name="Wolfe A.J."/>
        </authorList>
    </citation>
    <scope>NUCLEOTIDE SEQUENCE [LARGE SCALE GENOMIC DNA]</scope>
    <source>
        <strain evidence="3 4">UMB0792</strain>
    </source>
</reference>
<organism evidence="3 4">
    <name type="scientific">Corynebacterium tuscaniense</name>
    <dbReference type="NCBI Taxonomy" id="302449"/>
    <lineage>
        <taxon>Bacteria</taxon>
        <taxon>Bacillati</taxon>
        <taxon>Actinomycetota</taxon>
        <taxon>Actinomycetes</taxon>
        <taxon>Mycobacteriales</taxon>
        <taxon>Corynebacteriaceae</taxon>
        <taxon>Corynebacterium</taxon>
    </lineage>
</organism>